<dbReference type="OrthoDB" id="2392202at2759"/>
<organism evidence="9 10">
    <name type="scientific">Byssothecium circinans</name>
    <dbReference type="NCBI Taxonomy" id="147558"/>
    <lineage>
        <taxon>Eukaryota</taxon>
        <taxon>Fungi</taxon>
        <taxon>Dikarya</taxon>
        <taxon>Ascomycota</taxon>
        <taxon>Pezizomycotina</taxon>
        <taxon>Dothideomycetes</taxon>
        <taxon>Pleosporomycetidae</taxon>
        <taxon>Pleosporales</taxon>
        <taxon>Massarineae</taxon>
        <taxon>Massarinaceae</taxon>
        <taxon>Byssothecium</taxon>
    </lineage>
</organism>
<reference evidence="9" key="1">
    <citation type="journal article" date="2020" name="Stud. Mycol.">
        <title>101 Dothideomycetes genomes: a test case for predicting lifestyles and emergence of pathogens.</title>
        <authorList>
            <person name="Haridas S."/>
            <person name="Albert R."/>
            <person name="Binder M."/>
            <person name="Bloem J."/>
            <person name="Labutti K."/>
            <person name="Salamov A."/>
            <person name="Andreopoulos B."/>
            <person name="Baker S."/>
            <person name="Barry K."/>
            <person name="Bills G."/>
            <person name="Bluhm B."/>
            <person name="Cannon C."/>
            <person name="Castanera R."/>
            <person name="Culley D."/>
            <person name="Daum C."/>
            <person name="Ezra D."/>
            <person name="Gonzalez J."/>
            <person name="Henrissat B."/>
            <person name="Kuo A."/>
            <person name="Liang C."/>
            <person name="Lipzen A."/>
            <person name="Lutzoni F."/>
            <person name="Magnuson J."/>
            <person name="Mondo S."/>
            <person name="Nolan M."/>
            <person name="Ohm R."/>
            <person name="Pangilinan J."/>
            <person name="Park H.-J."/>
            <person name="Ramirez L."/>
            <person name="Alfaro M."/>
            <person name="Sun H."/>
            <person name="Tritt A."/>
            <person name="Yoshinaga Y."/>
            <person name="Zwiers L.-H."/>
            <person name="Turgeon B."/>
            <person name="Goodwin S."/>
            <person name="Spatafora J."/>
            <person name="Crous P."/>
            <person name="Grigoriev I."/>
        </authorList>
    </citation>
    <scope>NUCLEOTIDE SEQUENCE</scope>
    <source>
        <strain evidence="9">CBS 675.92</strain>
    </source>
</reference>
<keyword evidence="4 5" id="KW-0694">RNA-binding</keyword>
<feature type="domain" description="DRBM" evidence="7">
    <location>
        <begin position="322"/>
        <end position="396"/>
    </location>
</feature>
<dbReference type="PROSITE" id="PS00517">
    <property type="entry name" value="RNASE_3_1"/>
    <property type="match status" value="1"/>
</dbReference>
<evidence type="ECO:0000256" key="3">
    <source>
        <dbReference type="ARBA" id="ARBA00022801"/>
    </source>
</evidence>
<dbReference type="GO" id="GO:0005654">
    <property type="term" value="C:nucleoplasm"/>
    <property type="evidence" value="ECO:0007669"/>
    <property type="project" value="TreeGrafter"/>
</dbReference>
<dbReference type="Pfam" id="PF00636">
    <property type="entry name" value="Ribonuclease_3"/>
    <property type="match status" value="1"/>
</dbReference>
<evidence type="ECO:0000256" key="5">
    <source>
        <dbReference type="PROSITE-ProRule" id="PRU00266"/>
    </source>
</evidence>
<evidence type="ECO:0000259" key="7">
    <source>
        <dbReference type="PROSITE" id="PS50137"/>
    </source>
</evidence>
<dbReference type="PROSITE" id="PS50142">
    <property type="entry name" value="RNASE_3_2"/>
    <property type="match status" value="1"/>
</dbReference>
<evidence type="ECO:0000256" key="2">
    <source>
        <dbReference type="ARBA" id="ARBA00022759"/>
    </source>
</evidence>
<dbReference type="PANTHER" id="PTHR11207">
    <property type="entry name" value="RIBONUCLEASE III"/>
    <property type="match status" value="1"/>
</dbReference>
<dbReference type="Gene3D" id="1.10.1520.10">
    <property type="entry name" value="Ribonuclease III domain"/>
    <property type="match status" value="1"/>
</dbReference>
<evidence type="ECO:0000259" key="8">
    <source>
        <dbReference type="PROSITE" id="PS50142"/>
    </source>
</evidence>
<dbReference type="InterPro" id="IPR014720">
    <property type="entry name" value="dsRBD_dom"/>
</dbReference>
<dbReference type="InterPro" id="IPR036389">
    <property type="entry name" value="RNase_III_sf"/>
</dbReference>
<feature type="region of interest" description="Disordered" evidence="6">
    <location>
        <begin position="409"/>
        <end position="473"/>
    </location>
</feature>
<dbReference type="CDD" id="cd00593">
    <property type="entry name" value="RIBOc"/>
    <property type="match status" value="1"/>
</dbReference>
<dbReference type="PANTHER" id="PTHR11207:SF0">
    <property type="entry name" value="RIBONUCLEASE 3"/>
    <property type="match status" value="1"/>
</dbReference>
<dbReference type="SUPFAM" id="SSF69065">
    <property type="entry name" value="RNase III domain-like"/>
    <property type="match status" value="1"/>
</dbReference>
<dbReference type="GO" id="GO:0003723">
    <property type="term" value="F:RNA binding"/>
    <property type="evidence" value="ECO:0007669"/>
    <property type="project" value="UniProtKB-UniRule"/>
</dbReference>
<evidence type="ECO:0000313" key="10">
    <source>
        <dbReference type="Proteomes" id="UP000800035"/>
    </source>
</evidence>
<name>A0A6A5T807_9PLEO</name>
<dbReference type="InterPro" id="IPR000999">
    <property type="entry name" value="RNase_III_dom"/>
</dbReference>
<dbReference type="GO" id="GO:0004525">
    <property type="term" value="F:ribonuclease III activity"/>
    <property type="evidence" value="ECO:0007669"/>
    <property type="project" value="InterPro"/>
</dbReference>
<dbReference type="PROSITE" id="PS50137">
    <property type="entry name" value="DS_RBD"/>
    <property type="match status" value="1"/>
</dbReference>
<evidence type="ECO:0000256" key="6">
    <source>
        <dbReference type="SAM" id="MobiDB-lite"/>
    </source>
</evidence>
<feature type="compositionally biased region" description="Basic and acidic residues" evidence="6">
    <location>
        <begin position="409"/>
        <end position="442"/>
    </location>
</feature>
<dbReference type="AlphaFoldDB" id="A0A6A5T807"/>
<protein>
    <submittedName>
        <fullName evidence="9">Ribonuclease III</fullName>
    </submittedName>
</protein>
<dbReference type="GO" id="GO:0006369">
    <property type="term" value="P:termination of RNA polymerase II transcription"/>
    <property type="evidence" value="ECO:0007669"/>
    <property type="project" value="TreeGrafter"/>
</dbReference>
<dbReference type="Proteomes" id="UP000800035">
    <property type="component" value="Unassembled WGS sequence"/>
</dbReference>
<feature type="compositionally biased region" description="Basic residues" evidence="6">
    <location>
        <begin position="452"/>
        <end position="464"/>
    </location>
</feature>
<proteinExistence type="predicted"/>
<feature type="region of interest" description="Disordered" evidence="6">
    <location>
        <begin position="1"/>
        <end position="54"/>
    </location>
</feature>
<evidence type="ECO:0000256" key="1">
    <source>
        <dbReference type="ARBA" id="ARBA00022722"/>
    </source>
</evidence>
<sequence>MSQKRSGSFNHNDSRRFKQQKTWNSQNPTPPRHDHNRNGYGAAPPQSSDFNQKFKNRDNPVLEHINRLPDPSKCEPCKLAEAEMRTGMIALLDKLEAENMTPDGDRAKLHHTRELRRILADEAEKSHSSQIKKKALDDKFPEKEKYVAVPSYIIQKLEKAKDLPPLPPITEPHLEEAVFTHPTFHSNYRTNGIDNTDKVTYERFEFLGDAYIELFASRLIYSRLPHVDVPQQSALREKLVKNETLGQFSSAYGLPDRLKHGGHIPEGTKAWTKVIADVFEAYVAGVILSDPENGFKTAEEWLTKLWATQMLDFRQEVIENPQARDDVQRLIQVKGVKLDWREERDMIMENGSQKYFMGLYFTGWGFEDEWLGSGEGRNKKQATVYAAMDAIKRNSSILQTAAKKKQELVQRVKEEKTKAEGNGDKGEDTTEKTEESTGDVKSEASSWLEKEKRKKEKKERKERKRKEVANDRS</sequence>
<gene>
    <name evidence="9" type="ORF">CC80DRAFT_497996</name>
</gene>
<dbReference type="SUPFAM" id="SSF54768">
    <property type="entry name" value="dsRNA-binding domain-like"/>
    <property type="match status" value="1"/>
</dbReference>
<feature type="domain" description="RNase III" evidence="8">
    <location>
        <begin position="154"/>
        <end position="291"/>
    </location>
</feature>
<dbReference type="GO" id="GO:0034475">
    <property type="term" value="P:U4 snRNA 3'-end processing"/>
    <property type="evidence" value="ECO:0007669"/>
    <property type="project" value="TreeGrafter"/>
</dbReference>
<dbReference type="GO" id="GO:0006364">
    <property type="term" value="P:rRNA processing"/>
    <property type="evidence" value="ECO:0007669"/>
    <property type="project" value="TreeGrafter"/>
</dbReference>
<evidence type="ECO:0000256" key="4">
    <source>
        <dbReference type="ARBA" id="ARBA00022884"/>
    </source>
</evidence>
<evidence type="ECO:0000313" key="9">
    <source>
        <dbReference type="EMBL" id="KAF1948701.1"/>
    </source>
</evidence>
<accession>A0A6A5T807</accession>
<keyword evidence="1" id="KW-0540">Nuclease</keyword>
<dbReference type="Gene3D" id="3.30.160.20">
    <property type="match status" value="1"/>
</dbReference>
<keyword evidence="2" id="KW-0255">Endonuclease</keyword>
<dbReference type="SMART" id="SM00535">
    <property type="entry name" value="RIBOc"/>
    <property type="match status" value="1"/>
</dbReference>
<dbReference type="EMBL" id="ML977050">
    <property type="protein sequence ID" value="KAF1948701.1"/>
    <property type="molecule type" value="Genomic_DNA"/>
</dbReference>
<feature type="compositionally biased region" description="Polar residues" evidence="6">
    <location>
        <begin position="1"/>
        <end position="11"/>
    </location>
</feature>
<keyword evidence="10" id="KW-1185">Reference proteome</keyword>
<keyword evidence="3" id="KW-0378">Hydrolase</keyword>